<dbReference type="PANTHER" id="PTHR23159:SF66">
    <property type="entry name" value="OS04G0158400 PROTEIN"/>
    <property type="match status" value="1"/>
</dbReference>
<dbReference type="SUPFAM" id="SSF56112">
    <property type="entry name" value="Protein kinase-like (PK-like)"/>
    <property type="match status" value="1"/>
</dbReference>
<reference evidence="3 4" key="1">
    <citation type="submission" date="2016-02" db="EMBL/GenBank/DDBJ databases">
        <title>Genome analysis of coral dinoflagellate symbionts highlights evolutionary adaptations to a symbiotic lifestyle.</title>
        <authorList>
            <person name="Aranda M."/>
            <person name="Li Y."/>
            <person name="Liew Y.J."/>
            <person name="Baumgarten S."/>
            <person name="Simakov O."/>
            <person name="Wilson M."/>
            <person name="Piel J."/>
            <person name="Ashoor H."/>
            <person name="Bougouffa S."/>
            <person name="Bajic V.B."/>
            <person name="Ryu T."/>
            <person name="Ravasi T."/>
            <person name="Bayer T."/>
            <person name="Micklem G."/>
            <person name="Kim H."/>
            <person name="Bhak J."/>
            <person name="Lajeunesse T.C."/>
            <person name="Voolstra C.R."/>
        </authorList>
    </citation>
    <scope>NUCLEOTIDE SEQUENCE [LARGE SCALE GENOMIC DNA]</scope>
    <source>
        <strain evidence="3 4">CCMP2467</strain>
    </source>
</reference>
<feature type="region of interest" description="Disordered" evidence="2">
    <location>
        <begin position="3500"/>
        <end position="3526"/>
    </location>
</feature>
<evidence type="ECO:0000256" key="1">
    <source>
        <dbReference type="SAM" id="Coils"/>
    </source>
</evidence>
<dbReference type="Proteomes" id="UP000186817">
    <property type="component" value="Unassembled WGS sequence"/>
</dbReference>
<evidence type="ECO:0000313" key="4">
    <source>
        <dbReference type="Proteomes" id="UP000186817"/>
    </source>
</evidence>
<feature type="region of interest" description="Disordered" evidence="2">
    <location>
        <begin position="3791"/>
        <end position="3825"/>
    </location>
</feature>
<name>A0A1Q9D753_SYMMI</name>
<accession>A0A1Q9D753</accession>
<feature type="compositionally biased region" description="Basic residues" evidence="2">
    <location>
        <begin position="3021"/>
        <end position="3031"/>
    </location>
</feature>
<organism evidence="3 4">
    <name type="scientific">Symbiodinium microadriaticum</name>
    <name type="common">Dinoflagellate</name>
    <name type="synonym">Zooxanthella microadriatica</name>
    <dbReference type="NCBI Taxonomy" id="2951"/>
    <lineage>
        <taxon>Eukaryota</taxon>
        <taxon>Sar</taxon>
        <taxon>Alveolata</taxon>
        <taxon>Dinophyceae</taxon>
        <taxon>Suessiales</taxon>
        <taxon>Symbiodiniaceae</taxon>
        <taxon>Symbiodinium</taxon>
    </lineage>
</organism>
<feature type="region of interest" description="Disordered" evidence="2">
    <location>
        <begin position="3021"/>
        <end position="3054"/>
    </location>
</feature>
<proteinExistence type="predicted"/>
<feature type="region of interest" description="Disordered" evidence="2">
    <location>
        <begin position="2527"/>
        <end position="2622"/>
    </location>
</feature>
<keyword evidence="4" id="KW-1185">Reference proteome</keyword>
<comment type="caution">
    <text evidence="3">The sequence shown here is derived from an EMBL/GenBank/DDBJ whole genome shotgun (WGS) entry which is preliminary data.</text>
</comment>
<dbReference type="OrthoDB" id="444031at2759"/>
<feature type="compositionally biased region" description="Basic and acidic residues" evidence="2">
    <location>
        <begin position="3500"/>
        <end position="3512"/>
    </location>
</feature>
<feature type="compositionally biased region" description="Polar residues" evidence="2">
    <location>
        <begin position="2735"/>
        <end position="2751"/>
    </location>
</feature>
<feature type="compositionally biased region" description="Basic and acidic residues" evidence="2">
    <location>
        <begin position="2238"/>
        <end position="2261"/>
    </location>
</feature>
<dbReference type="Pfam" id="PF13516">
    <property type="entry name" value="LRR_6"/>
    <property type="match status" value="1"/>
</dbReference>
<dbReference type="InterPro" id="IPR032675">
    <property type="entry name" value="LRR_dom_sf"/>
</dbReference>
<sequence length="3825" mass="413861">MVLEIEKATQLQDEIIQGSGPSALVAAQQREQLLLEIQKPLVARYGYEESAKGVCDAMFDCSQIDDNNVTKRHNHMERLLAFDQDLAPSFEGRLMPVPRRDMLGPRHTEELVNACKRGDAAKAAQLLGQATATPGSLVAATGQAQSAADAASGARVVKQTAAGLEKKARMATSTTQAASRLAAASQLRAVSLEAELKDGSQVIMLSKFRHPNLVTLLGWGSHGSSRYLVYEITEPHAVSLARAFHRDIKSANILLYEKTGRVSEASEVPGGLSYPITETVAPARHGAEERCLRALDAKAGWPLEVEIVKTLRSLTERFPPSFTSASAPPVAEVRQVVEAGKEHQVTGKIGPAFRLPHEVQGGSQRVRPASVAEQMMQKPATVQATPVLPLPPRGREAEVAKVDSQPALVSDTDVSETTSEPPELSGVYSEEYPYLLELTLATGAFVELADEQRFLPLKPRIEGSACIAAVGRGQQAELFEAWLPDARIRTCVSRNAFEISWCLTAMGSGPVSVEGQDMEFRTSIPGVPQAQAAPRSTVAATSGTSAANAVAPPVVCLELWGDQVANLGMERKGFTNIVDRDHFCIASEGGVFWLLCLTSGTATFDDLASLQHGDVVVPRLGSELSVEQFFRPWGEGSDTKAVSVNLGYQALEVDISGNGIGVEGAKVLKLNLARNRLMLEGARLTELLLDSVKAIAASIPKSVEVLALGFSGMKIGICDAFYKATTLHSPVQRAAGAAILASAIPPGARARKLTLDLLGNRIGDEGVEAISKAMRAVITALPKTLDYLHIVLSENGLSKRGFFMIDRQIGDPLHERPDSFVKGGEPELSEFRQLPASVMAAVEEHAAAAAHAAQSGSLDRAEAARQCDSLDMFSSLQTRKQRKSMEVSNWSASLLAEDAGNTTSIASWLRSMALNYATTDFSVSECGNGTDPIASAELCQAAASVLGLSYRKSGFMDGRAPGCVVSTSSDVWFNLAGGGVNGENFGLICDVQEPCTANDGNLSAVYPCTCGKAMCQPGQVCNSDTCQDVPCSVADGSYTSDSYPCTCGNVTCATGQICTSSLNECMTFVVRAYGLNDCGPLDTLSAMQCEVAALDRNLTFRSSDSPDGAAQGCIASRDGDAWFNSVAGGVNSDSYAPVCSTRQGPRRGAISESEYTDFAPPPDMGTSTTPAPTSSTVSPSSTQPPSSTTAPTTSSQPAPAAWEFVTSGSCADPVDSLAECAAALAYLNWPGGAINDGGNLADRPSGCYHRTKGDHRRFNAGTNTGQCSAEWKCVCRQTALMLAEGLEGKRSGYQVAIFEECRGDALGGWVVMDDVYRCQQAASLLSIPAVYKFYLYDQSEHYGCIVKWGNQLHFNGYKGGGFDWMSPFPRVCETRGDCNCANGEALQARWPGCALDRACRSCNPGYYLQGGQCIAYVCSCSNGAAAAAGTCPSSGAHVCQSCDRGYRLLGASCAKQSAMRTVVRFECLARYEEGTPLEGTDFKQVRFLVWTGTYDLQLDEKCCKACGEDRVGSASSNYYLPSGGNIVSSGLLFAGAAFLPLVPDKNPRWPGTCIKTYVEEGPWYKVDFQGTVYQFASVALLSAVGDGTEDGLQDIDILVGNAGSSSFARCASNKRVNGRGVWETFDCHATGSIIQIQQLGTKALTLCGFQAFGVPITSLAEAVPSGLGLDSDLILAANVSEATAPEEAPVAAPSQTVDSIVISGHCEASANGVYASTGTTSSGMPFYSDEDGYFLYFDPDCDGFGTQPKWMIGTTPPNITRCMTGFHNWNQGFDERSMTLEIGDAQFWQNSVGLSCANYVSRGWCSNGGFTAGFEWTGKEQYLDRSTVPQECQDSISFQQSGNCAEFYNYPGRNCVACGKGVTAANCSIIDGSTSSSSYPCQCGNSTCASGQVCLSSSSSCQDGQSGPALVSGVVSMVLANCTNFTAEPNASHAIAEGLGEHFRLPVAWIGVQLSCGVVLLQGEVTKEGREDTLQAEFLISIPQANLSVYDPTPIANNVENVDSAALAMAITTSIAGNQIFSETVEVTSTSAEEVGLNDRLEEGTSGHGRKTSGFAGLQHETDKVLRFKTHPNALRLPPRAEVSLSIVAAMVKQPKTKCLYDLTEVPAGWPLATVIDAFVELAACDPICSYATRALQAVSHRLVDLWASQPAEAEAWLTCEATRTELLSEALRRHGAAEYGKYMWHSRRFSEAGLLRGWSCGSAPEREERAPCHRQRAFVHDRCRQLAERLAAAESQETARKRQRLEEETSERRRLEAELHKSQEEECRELSNRLAAVEAEMSGKDAELQAAQCEGAKCKERCEELATRAAAAESAVAKMRQELLEVQASQGESGQPVAKALHRDRCEQLQQQLAKAQGQMQVCWEEKGMQKQRIRELEHQLFEAMQRNSLLPSGATVARQLGDGSDSSALSNASWFTVSRGTVKPHCFMTDAVFRTRSYGADFFLSYGADFFLSYGADFFLMGRVAKTPEICEAGEVVELRAGDAVLQVTSDHLVATGEPQESVYRAAGQLKVGDHVMLDSGEAAALAHGPPGAEDPIRAGPPGGRLLPPDLHPKLGPQEEAAHSSRRKGPEGLEEDAAQGICMRVMRGGGGETARKRQKLEEETSERRRREAELHTSQEQECRDLCNRLAAAEAEVSSKDAELQAAQSESAKCKEQCEELATRAAAAEAAAAELQKELRQLQEEHRKCQEYCEELAKHMDAEASEHAKTKELLARAESGAAEKQLEVQRLQEESQSYQERCPKTDSQPASAEEAGSKAELQLEKEKAVLQGRCEQLQHQLAKAEAKLELMQNLREEIGMYKERLRGLEHELATQKRKQDTHHFGGPTFNEAAASGQEFNLAERLGYSFVESEDDGTCSSLLSHSSWFSVKPDSVKPHCFMLDAIFKTRSYGTDFFLMGRDLQKGSQVVAGDDATILTVAKTPEICEATEVVDLHAGAATLQVTPDHLVQVFDAKGGSDDYLPAGALKTGDWVMLDSGEPVALTSAKRQAMECKVLKIRLEPHLPVAVFSRPTCILSLGHKPKPPIRRGGRGQGQVGQSLGPSDESRDGGASIPASAAEVGTALLLLLGFAHAIKNPVLKRRSQLLQRIGLWIRMIRINEGTSVFNESSKLLCRAAKLWMCRIVQRVKGYFGPRRIRGLCDFRPQQKSAFRLAAMPRRSRARDLHDLTEVPAGWPLATVIDAFAYLAPCPPSYGDATRAFEAVSHRLVDLWSARPAEAEAWLQRCRENIAMELKEARPEELQEALFRYGAAEYNGYAAWRFSEAGLLRGKPRRGTEAERERWAAVFMQQPHVSDRCRELAERVEQAESPQTARKRQKLRRRLEAELHKSQEEECRDLRNRLAAVEAEVSRKDAALEAAQSEAAKCKKIEEESAERRHLEAELQKSQEEEGRELSNRLAAAEAEVSLKATELQTAQSQSATCKERCEEFATRAAAAEAAAAESQKELRQLQEEHSICQEHCEELAKHMAAEASEHAKTKELLAQAEADAAEKQLEVKRLQEEGRSYRERCPKTDSQPASAEEAGSKAGLQLEKEKAVLQGRFEQLQHQLAKAEAKLELMQNLREQIGVYKERLRVVEHQLTKKQWQDAHHFRGPAFNDAAASGQESNLAEQLGYSFVESEDDGTCSSLLSHCSWFSVKPDSVKPHCFMLDAIFKTRSYGTDFFLMGRDLKKGSQVVAGDDATVLTVTSTPEICDATEIVDLQAGAATLQVTPDHWVQVFDAKGGSDDYLPAGALKTGDWVMLDSGEPVALTSAKRQATECKVLKIRLEPNLPVAVFSRPACILSWAFPKKAPTRRGRPPSHTQRGGGPSDESMDVPSTAGGEYGK</sequence>
<dbReference type="Gene3D" id="3.80.10.10">
    <property type="entry name" value="Ribonuclease Inhibitor"/>
    <property type="match status" value="1"/>
</dbReference>
<keyword evidence="1" id="KW-0175">Coiled coil</keyword>
<feature type="compositionally biased region" description="Low complexity" evidence="2">
    <location>
        <begin position="1166"/>
        <end position="1199"/>
    </location>
</feature>
<feature type="region of interest" description="Disordered" evidence="2">
    <location>
        <begin position="2235"/>
        <end position="2261"/>
    </location>
</feature>
<feature type="region of interest" description="Disordered" evidence="2">
    <location>
        <begin position="2731"/>
        <end position="2758"/>
    </location>
</feature>
<dbReference type="Gene3D" id="2.60.120.260">
    <property type="entry name" value="Galactose-binding domain-like"/>
    <property type="match status" value="1"/>
</dbReference>
<dbReference type="InterPro" id="IPR001611">
    <property type="entry name" value="Leu-rich_rpt"/>
</dbReference>
<evidence type="ECO:0000313" key="3">
    <source>
        <dbReference type="EMBL" id="OLP91014.1"/>
    </source>
</evidence>
<gene>
    <name evidence="3" type="ORF">AK812_SmicGene27349</name>
</gene>
<dbReference type="InterPro" id="IPR011009">
    <property type="entry name" value="Kinase-like_dom_sf"/>
</dbReference>
<feature type="compositionally biased region" description="Basic and acidic residues" evidence="2">
    <location>
        <begin position="2595"/>
        <end position="2622"/>
    </location>
</feature>
<feature type="compositionally biased region" description="Basic and acidic residues" evidence="2">
    <location>
        <begin position="2562"/>
        <end position="2573"/>
    </location>
</feature>
<feature type="region of interest" description="Disordered" evidence="2">
    <location>
        <begin position="1137"/>
        <end position="1199"/>
    </location>
</feature>
<dbReference type="PANTHER" id="PTHR23159">
    <property type="entry name" value="CENTROSOMAL PROTEIN 2"/>
    <property type="match status" value="1"/>
</dbReference>
<protein>
    <submittedName>
        <fullName evidence="3">Uncharacterized protein</fullName>
    </submittedName>
</protein>
<feature type="coiled-coil region" evidence="1">
    <location>
        <begin position="3535"/>
        <end position="3579"/>
    </location>
</feature>
<evidence type="ECO:0000256" key="2">
    <source>
        <dbReference type="SAM" id="MobiDB-lite"/>
    </source>
</evidence>
<dbReference type="EMBL" id="LSRX01000684">
    <property type="protein sequence ID" value="OLP91014.1"/>
    <property type="molecule type" value="Genomic_DNA"/>
</dbReference>
<dbReference type="Gene3D" id="3.30.200.20">
    <property type="entry name" value="Phosphorylase Kinase, domain 1"/>
    <property type="match status" value="1"/>
</dbReference>
<dbReference type="SUPFAM" id="SSF52047">
    <property type="entry name" value="RNI-like"/>
    <property type="match status" value="1"/>
</dbReference>